<keyword evidence="2" id="KW-0547">Nucleotide-binding</keyword>
<proteinExistence type="inferred from homology"/>
<dbReference type="Proteomes" id="UP000238045">
    <property type="component" value="Unassembled WGS sequence"/>
</dbReference>
<dbReference type="InterPro" id="IPR001404">
    <property type="entry name" value="Hsp90_fam"/>
</dbReference>
<keyword evidence="3 6" id="KW-0067">ATP-binding</keyword>
<keyword evidence="4" id="KW-0143">Chaperone</keyword>
<name>A0A2S9EUM4_9PSED</name>
<protein>
    <submittedName>
        <fullName evidence="6">ATP-binding protein</fullName>
    </submittedName>
</protein>
<evidence type="ECO:0000256" key="3">
    <source>
        <dbReference type="ARBA" id="ARBA00022840"/>
    </source>
</evidence>
<sequence length="873" mass="96123">MSAVSDFRLTWLWRHAFVNPQIDITTAEQEFFRERYLAMREKAGQLVAQIVAAMPGMTVHDLSHLDALWETASLVSEGALTISPAEAFVFGASVLLHDSAMSLAAYPNGLEDLRETVAWKDTVTALLGGDDHDPESVNNPSPIIVNRAVPEVLRQLHAQQAEKLATQGWPSVNGDTLYLIDDADVRFFYGETIGLIAHSHWWSVARVEQELSEDLGALAGKTKSKIDRVKLACLLRIADALHLDQRRAPRFLRAISHPKGISALHWSFQERLAAPHIEHEAVVFTAGAPFDIDDADAWWLAYDTISAVNRELQDVDLLMQNRAKGLFFRARRVKGAGSPESLARTIHTRGWRPVDTQLKVSDIPKVVETLGGAKLYGDDPTVVIRELIQNSTDAIQARRRYQDGRRDTWGNIVVSLIKKADGHWLTLEDNGIGMSELVLTGPLIDFGTSFWRSSLAAQEFPGLIAKGMNAIGRYGIGFFSVFMIGSLVKVISRRFDLGEAAARVLEFRDGTVSRPILAQAIRGQSPVDGGTRIEILLKADPRTKGGILFNSKSGENILTLKQLIASIAPNLDVSIEVEEGGESFPAVSSGDWLDLPDADLLSRLNPFGMSNRHRHGTSISAIRPILDETGKPLGRAFIQPSSFFGADGGWVTIGGLRASRMSNIQGLLVGETLTASRDSALPTVSKEQLAAWATEQAKIIAAARSDELHKARCAEVVLECGGDIGELPIACQGPSDWLSVREIRERFQDTSEVVITFDGEFSYEEDTDDVHPRDFKSSFEPVSNIWVIPKHSGSVLTVGQTQWPRALAPDFSWQRSNLAQLIRIVISEAWSENYEVDDEDVEVGTVNGTPIIRNVTVFRRNDESAGSESSFEE</sequence>
<evidence type="ECO:0000256" key="1">
    <source>
        <dbReference type="ARBA" id="ARBA00008239"/>
    </source>
</evidence>
<evidence type="ECO:0000256" key="2">
    <source>
        <dbReference type="ARBA" id="ARBA00022741"/>
    </source>
</evidence>
<evidence type="ECO:0000256" key="4">
    <source>
        <dbReference type="ARBA" id="ARBA00023186"/>
    </source>
</evidence>
<reference evidence="6 7" key="1">
    <citation type="submission" date="2017-09" db="EMBL/GenBank/DDBJ databases">
        <title>Genomic, metabolic, and phenotypic characteristics of bacterial isolates from the natural microbiome of the model nematode Caenorhabditis elegans.</title>
        <authorList>
            <person name="Zimmermann J."/>
            <person name="Obeng N."/>
            <person name="Yang W."/>
            <person name="Obeng O."/>
            <person name="Kissoyan K."/>
            <person name="Pees B."/>
            <person name="Dirksen P."/>
            <person name="Hoppner M."/>
            <person name="Franke A."/>
            <person name="Rosenstiel P."/>
            <person name="Leippe M."/>
            <person name="Dierking K."/>
            <person name="Kaleta C."/>
            <person name="Schulenburg H."/>
        </authorList>
    </citation>
    <scope>NUCLEOTIDE SEQUENCE [LARGE SCALE GENOMIC DNA]</scope>
    <source>
        <strain evidence="6 7">MYb117</strain>
    </source>
</reference>
<dbReference type="InterPro" id="IPR056471">
    <property type="entry name" value="HD-CE"/>
</dbReference>
<gene>
    <name evidence="6" type="ORF">CQZ99_10150</name>
</gene>
<dbReference type="SUPFAM" id="SSF55874">
    <property type="entry name" value="ATPase domain of HSP90 chaperone/DNA topoisomerase II/histidine kinase"/>
    <property type="match status" value="1"/>
</dbReference>
<keyword evidence="7" id="KW-1185">Reference proteome</keyword>
<dbReference type="AlphaFoldDB" id="A0A2S9EUM4"/>
<dbReference type="InterPro" id="IPR036890">
    <property type="entry name" value="HATPase_C_sf"/>
</dbReference>
<organism evidence="6 7">
    <name type="scientific">Pseudomonas poae</name>
    <dbReference type="NCBI Taxonomy" id="200451"/>
    <lineage>
        <taxon>Bacteria</taxon>
        <taxon>Pseudomonadati</taxon>
        <taxon>Pseudomonadota</taxon>
        <taxon>Gammaproteobacteria</taxon>
        <taxon>Pseudomonadales</taxon>
        <taxon>Pseudomonadaceae</taxon>
        <taxon>Pseudomonas</taxon>
    </lineage>
</organism>
<dbReference type="GO" id="GO:0005524">
    <property type="term" value="F:ATP binding"/>
    <property type="evidence" value="ECO:0007669"/>
    <property type="project" value="UniProtKB-KW"/>
</dbReference>
<dbReference type="PANTHER" id="PTHR11528">
    <property type="entry name" value="HEAT SHOCK PROTEIN 90 FAMILY MEMBER"/>
    <property type="match status" value="1"/>
</dbReference>
<dbReference type="Gene3D" id="3.30.565.10">
    <property type="entry name" value="Histidine kinase-like ATPase, C-terminal domain"/>
    <property type="match status" value="1"/>
</dbReference>
<feature type="domain" description="HD-CE" evidence="5">
    <location>
        <begin position="54"/>
        <end position="313"/>
    </location>
</feature>
<comment type="caution">
    <text evidence="6">The sequence shown here is derived from an EMBL/GenBank/DDBJ whole genome shotgun (WGS) entry which is preliminary data.</text>
</comment>
<dbReference type="GO" id="GO:0140662">
    <property type="term" value="F:ATP-dependent protein folding chaperone"/>
    <property type="evidence" value="ECO:0007669"/>
    <property type="project" value="InterPro"/>
</dbReference>
<evidence type="ECO:0000313" key="7">
    <source>
        <dbReference type="Proteomes" id="UP000238045"/>
    </source>
</evidence>
<comment type="similarity">
    <text evidence="1">Belongs to the heat shock protein 90 family.</text>
</comment>
<dbReference type="RefSeq" id="WP_105696566.1">
    <property type="nucleotide sequence ID" value="NZ_CP159260.1"/>
</dbReference>
<dbReference type="InterPro" id="IPR020575">
    <property type="entry name" value="Hsp90_N"/>
</dbReference>
<evidence type="ECO:0000259" key="5">
    <source>
        <dbReference type="Pfam" id="PF24391"/>
    </source>
</evidence>
<dbReference type="Pfam" id="PF24391">
    <property type="entry name" value="HD-CE"/>
    <property type="match status" value="1"/>
</dbReference>
<dbReference type="Pfam" id="PF13589">
    <property type="entry name" value="HATPase_c_3"/>
    <property type="match status" value="1"/>
</dbReference>
<dbReference type="GO" id="GO:0051082">
    <property type="term" value="F:unfolded protein binding"/>
    <property type="evidence" value="ECO:0007669"/>
    <property type="project" value="InterPro"/>
</dbReference>
<dbReference type="PRINTS" id="PR00775">
    <property type="entry name" value="HEATSHOCK90"/>
</dbReference>
<dbReference type="GO" id="GO:0016887">
    <property type="term" value="F:ATP hydrolysis activity"/>
    <property type="evidence" value="ECO:0007669"/>
    <property type="project" value="InterPro"/>
</dbReference>
<dbReference type="EMBL" id="PCQL01000008">
    <property type="protein sequence ID" value="PRC19697.1"/>
    <property type="molecule type" value="Genomic_DNA"/>
</dbReference>
<evidence type="ECO:0000313" key="6">
    <source>
        <dbReference type="EMBL" id="PRC19697.1"/>
    </source>
</evidence>
<accession>A0A2S9EUM4</accession>